<organism evidence="2 3">
    <name type="scientific">Helianthus annuus</name>
    <name type="common">Common sunflower</name>
    <dbReference type="NCBI Taxonomy" id="4232"/>
    <lineage>
        <taxon>Eukaryota</taxon>
        <taxon>Viridiplantae</taxon>
        <taxon>Streptophyta</taxon>
        <taxon>Embryophyta</taxon>
        <taxon>Tracheophyta</taxon>
        <taxon>Spermatophyta</taxon>
        <taxon>Magnoliopsida</taxon>
        <taxon>eudicotyledons</taxon>
        <taxon>Gunneridae</taxon>
        <taxon>Pentapetalae</taxon>
        <taxon>asterids</taxon>
        <taxon>campanulids</taxon>
        <taxon>Asterales</taxon>
        <taxon>Asteraceae</taxon>
        <taxon>Asteroideae</taxon>
        <taxon>Heliantheae alliance</taxon>
        <taxon>Heliantheae</taxon>
        <taxon>Helianthus</taxon>
    </lineage>
</organism>
<name>A0A9K3N224_HELAN</name>
<dbReference type="Gramene" id="mRNA:HanXRQr2_Chr11g0515451">
    <property type="protein sequence ID" value="mRNA:HanXRQr2_Chr11g0515451"/>
    <property type="gene ID" value="HanXRQr2_Chr11g0515451"/>
</dbReference>
<evidence type="ECO:0000256" key="1">
    <source>
        <dbReference type="SAM" id="MobiDB-lite"/>
    </source>
</evidence>
<reference evidence="2" key="1">
    <citation type="journal article" date="2017" name="Nature">
        <title>The sunflower genome provides insights into oil metabolism, flowering and Asterid evolution.</title>
        <authorList>
            <person name="Badouin H."/>
            <person name="Gouzy J."/>
            <person name="Grassa C.J."/>
            <person name="Murat F."/>
            <person name="Staton S.E."/>
            <person name="Cottret L."/>
            <person name="Lelandais-Briere C."/>
            <person name="Owens G.L."/>
            <person name="Carrere S."/>
            <person name="Mayjonade B."/>
            <person name="Legrand L."/>
            <person name="Gill N."/>
            <person name="Kane N.C."/>
            <person name="Bowers J.E."/>
            <person name="Hubner S."/>
            <person name="Bellec A."/>
            <person name="Berard A."/>
            <person name="Berges H."/>
            <person name="Blanchet N."/>
            <person name="Boniface M.C."/>
            <person name="Brunel D."/>
            <person name="Catrice O."/>
            <person name="Chaidir N."/>
            <person name="Claudel C."/>
            <person name="Donnadieu C."/>
            <person name="Faraut T."/>
            <person name="Fievet G."/>
            <person name="Helmstetter N."/>
            <person name="King M."/>
            <person name="Knapp S.J."/>
            <person name="Lai Z."/>
            <person name="Le Paslier M.C."/>
            <person name="Lippi Y."/>
            <person name="Lorenzon L."/>
            <person name="Mandel J.R."/>
            <person name="Marage G."/>
            <person name="Marchand G."/>
            <person name="Marquand E."/>
            <person name="Bret-Mestries E."/>
            <person name="Morien E."/>
            <person name="Nambeesan S."/>
            <person name="Nguyen T."/>
            <person name="Pegot-Espagnet P."/>
            <person name="Pouilly N."/>
            <person name="Raftis F."/>
            <person name="Sallet E."/>
            <person name="Schiex T."/>
            <person name="Thomas J."/>
            <person name="Vandecasteele C."/>
            <person name="Vares D."/>
            <person name="Vear F."/>
            <person name="Vautrin S."/>
            <person name="Crespi M."/>
            <person name="Mangin B."/>
            <person name="Burke J.M."/>
            <person name="Salse J."/>
            <person name="Munos S."/>
            <person name="Vincourt P."/>
            <person name="Rieseberg L.H."/>
            <person name="Langlade N.B."/>
        </authorList>
    </citation>
    <scope>NUCLEOTIDE SEQUENCE</scope>
    <source>
        <tissue evidence="2">Leaves</tissue>
    </source>
</reference>
<dbReference type="EMBL" id="MNCJ02000326">
    <property type="protein sequence ID" value="KAF5784085.1"/>
    <property type="molecule type" value="Genomic_DNA"/>
</dbReference>
<comment type="caution">
    <text evidence="2">The sequence shown here is derived from an EMBL/GenBank/DDBJ whole genome shotgun (WGS) entry which is preliminary data.</text>
</comment>
<protein>
    <submittedName>
        <fullName evidence="2">Uncharacterized protein</fullName>
    </submittedName>
</protein>
<feature type="region of interest" description="Disordered" evidence="1">
    <location>
        <begin position="46"/>
        <end position="70"/>
    </location>
</feature>
<proteinExistence type="predicted"/>
<accession>A0A9K3N224</accession>
<feature type="compositionally biased region" description="Polar residues" evidence="1">
    <location>
        <begin position="46"/>
        <end position="66"/>
    </location>
</feature>
<reference evidence="2" key="2">
    <citation type="submission" date="2020-06" db="EMBL/GenBank/DDBJ databases">
        <title>Helianthus annuus Genome sequencing and assembly Release 2.</title>
        <authorList>
            <person name="Gouzy J."/>
            <person name="Langlade N."/>
            <person name="Munos S."/>
        </authorList>
    </citation>
    <scope>NUCLEOTIDE SEQUENCE</scope>
    <source>
        <tissue evidence="2">Leaves</tissue>
    </source>
</reference>
<keyword evidence="3" id="KW-1185">Reference proteome</keyword>
<dbReference type="Proteomes" id="UP000215914">
    <property type="component" value="Unassembled WGS sequence"/>
</dbReference>
<dbReference type="AlphaFoldDB" id="A0A9K3N224"/>
<evidence type="ECO:0000313" key="2">
    <source>
        <dbReference type="EMBL" id="KAF5784085.1"/>
    </source>
</evidence>
<sequence length="115" mass="13059">MLFIDLSLIGQRMLFSNQKILLIDICLKCIVLQVVTYYIQTDSVESQNVSTSGPDMNRLSSTSSLPSGDDDLRNGIQSMKVQRAHTPPIDAVAPYDKVKRIFVHMQILCIRRLYK</sequence>
<gene>
    <name evidence="2" type="ORF">HanXRQr2_Chr11g0515451</name>
</gene>
<evidence type="ECO:0000313" key="3">
    <source>
        <dbReference type="Proteomes" id="UP000215914"/>
    </source>
</evidence>